<gene>
    <name evidence="2" type="ORF">AA0115_g2027</name>
</gene>
<evidence type="ECO:0000313" key="3">
    <source>
        <dbReference type="Proteomes" id="UP000292340"/>
    </source>
</evidence>
<evidence type="ECO:0000313" key="2">
    <source>
        <dbReference type="EMBL" id="RYN35209.1"/>
    </source>
</evidence>
<dbReference type="AlphaFoldDB" id="A0AB37WVR0"/>
<name>A0AB37WVR0_9PLEO</name>
<accession>A0AB37WVR0</accession>
<feature type="compositionally biased region" description="Acidic residues" evidence="1">
    <location>
        <begin position="469"/>
        <end position="481"/>
    </location>
</feature>
<reference evidence="2" key="2">
    <citation type="journal article" date="2019" name="bioRxiv">
        <title>Genomics, evolutionary history and diagnostics of the Alternaria alternata species group including apple and Asian pear pathotypes.</title>
        <authorList>
            <person name="Armitage A.D."/>
            <person name="Cockerton H.M."/>
            <person name="Sreenivasaprasad S."/>
            <person name="Woodhall J.W."/>
            <person name="Lane C.R."/>
            <person name="Harrison R.J."/>
            <person name="Clarkson J.P."/>
        </authorList>
    </citation>
    <scope>NUCLEOTIDE SEQUENCE</scope>
    <source>
        <strain evidence="2">FERA 1164</strain>
    </source>
</reference>
<evidence type="ECO:0008006" key="4">
    <source>
        <dbReference type="Google" id="ProtNLM"/>
    </source>
</evidence>
<feature type="compositionally biased region" description="Low complexity" evidence="1">
    <location>
        <begin position="482"/>
        <end position="501"/>
    </location>
</feature>
<reference evidence="2" key="1">
    <citation type="submission" date="2017-10" db="EMBL/GenBank/DDBJ databases">
        <authorList>
            <person name="Armitage A.D."/>
            <person name="Barbara D.J."/>
            <person name="Woodhall J.W."/>
            <person name="Sreenivasaprasad S."/>
            <person name="Lane C.R."/>
            <person name="Clarkson J.P."/>
            <person name="Harrison R.J."/>
        </authorList>
    </citation>
    <scope>NUCLEOTIDE SEQUENCE</scope>
    <source>
        <strain evidence="2">FERA 1164</strain>
    </source>
</reference>
<dbReference type="Proteomes" id="UP000292340">
    <property type="component" value="Unassembled WGS sequence"/>
</dbReference>
<organism evidence="2 3">
    <name type="scientific">Alternaria tenuissima</name>
    <dbReference type="NCBI Taxonomy" id="119927"/>
    <lineage>
        <taxon>Eukaryota</taxon>
        <taxon>Fungi</taxon>
        <taxon>Dikarya</taxon>
        <taxon>Ascomycota</taxon>
        <taxon>Pezizomycotina</taxon>
        <taxon>Dothideomycetes</taxon>
        <taxon>Pleosporomycetidae</taxon>
        <taxon>Pleosporales</taxon>
        <taxon>Pleosporineae</taxon>
        <taxon>Pleosporaceae</taxon>
        <taxon>Alternaria</taxon>
        <taxon>Alternaria sect. Alternaria</taxon>
        <taxon>Alternaria alternata complex</taxon>
    </lineage>
</organism>
<evidence type="ECO:0000256" key="1">
    <source>
        <dbReference type="SAM" id="MobiDB-lite"/>
    </source>
</evidence>
<comment type="caution">
    <text evidence="2">The sequence shown here is derived from an EMBL/GenBank/DDBJ whole genome shotgun (WGS) entry which is preliminary data.</text>
</comment>
<feature type="region of interest" description="Disordered" evidence="1">
    <location>
        <begin position="523"/>
        <end position="562"/>
    </location>
</feature>
<proteinExistence type="predicted"/>
<dbReference type="EMBL" id="PDXB01000004">
    <property type="protein sequence ID" value="RYN35209.1"/>
    <property type="molecule type" value="Genomic_DNA"/>
</dbReference>
<feature type="compositionally biased region" description="Basic and acidic residues" evidence="1">
    <location>
        <begin position="452"/>
        <end position="468"/>
    </location>
</feature>
<feature type="region of interest" description="Disordered" evidence="1">
    <location>
        <begin position="1"/>
        <end position="45"/>
    </location>
</feature>
<feature type="compositionally biased region" description="Pro residues" evidence="1">
    <location>
        <begin position="1"/>
        <end position="10"/>
    </location>
</feature>
<protein>
    <recommendedName>
        <fullName evidence="4">Restriction of telomere capping protein 4 C-terminal domain-containing protein</fullName>
    </recommendedName>
</protein>
<sequence>MPPTTTPIPPSLTNFRSRDPPDKMTPPRPSLELPRKATYSTNASTVKNRARIEKAKANDTAMSDFWSKKFKPAIQHVLNAQTDEAGKATLEKTFRRQSNNAATAARWNAKKHYAQLGRTRYGNTTEWGELPQYLMSQETVYELDEKLMPPQSVQNAAKYRMQIHADGTMTALAQENDADGDVDEEQFMTEEEAQKWTAYVGSEERQQSVIDGFWAVLQPHWQQSYNNAAAKIRLLCDHPFDVYVEQMTGAKYKAYLDFIFNDYTRTLPPRSGRLALMREAWEKTTIKYKRDIVFDASSELPVPPFSLLFRRNERVIMAIVLSAQLGGYYEVGGLLQLASKGQLHLLPPPFGEQTFSNRKFPYLAIDAKEAAGLLSEIGNPDDRPDDVDPYINLPQLGIELEDNDISKDLVDGEEDEDESGHELDVWFDGTLSDFDQSYNSDGDDEEVIDTTKTTEFEKKYTKEDKHNDGDDDEEESAEESLQEVVPQEVVSQEVVSQEVIPEEVVPQEVVPEEEMLQEEMLQEELLRENNAIEEIKGPTDNGDPMDSVEMSGTAQGGDASGK</sequence>
<feature type="region of interest" description="Disordered" evidence="1">
    <location>
        <begin position="436"/>
        <end position="501"/>
    </location>
</feature>